<dbReference type="PANTHER" id="PTHR36167:SF4">
    <property type="entry name" value="FUNGAL N-TERMINAL DOMAIN-CONTAINING PROTEIN"/>
    <property type="match status" value="1"/>
</dbReference>
<reference evidence="2" key="1">
    <citation type="submission" date="2023-03" db="EMBL/GenBank/DDBJ databases">
        <title>Complete genome of Cladonia borealis.</title>
        <authorList>
            <person name="Park H."/>
        </authorList>
    </citation>
    <scope>NUCLEOTIDE SEQUENCE</scope>
    <source>
        <strain evidence="2">ANT050790</strain>
    </source>
</reference>
<organism evidence="2 3">
    <name type="scientific">Cladonia borealis</name>
    <dbReference type="NCBI Taxonomy" id="184061"/>
    <lineage>
        <taxon>Eukaryota</taxon>
        <taxon>Fungi</taxon>
        <taxon>Dikarya</taxon>
        <taxon>Ascomycota</taxon>
        <taxon>Pezizomycotina</taxon>
        <taxon>Lecanoromycetes</taxon>
        <taxon>OSLEUM clade</taxon>
        <taxon>Lecanoromycetidae</taxon>
        <taxon>Lecanorales</taxon>
        <taxon>Lecanorineae</taxon>
        <taxon>Cladoniaceae</taxon>
        <taxon>Cladonia</taxon>
    </lineage>
</organism>
<evidence type="ECO:0000256" key="1">
    <source>
        <dbReference type="SAM" id="MobiDB-lite"/>
    </source>
</evidence>
<proteinExistence type="predicted"/>
<dbReference type="PANTHER" id="PTHR36167">
    <property type="entry name" value="C2H2 FINGER DOMAIN TRANSCRIPTION FACTOR (EUROFUNG)-RELATED"/>
    <property type="match status" value="1"/>
</dbReference>
<feature type="compositionally biased region" description="Basic residues" evidence="1">
    <location>
        <begin position="367"/>
        <end position="376"/>
    </location>
</feature>
<sequence length="625" mass="69514">MAELGYATSPDRHKQHATANSVDHRIIASIIQVAGTGFRLSLLLNGVASEIASADQDVRNVAKGISLFSLMLKQVGKTMEEGRAIASQQAIETATEIKDQSEKVFEEIRGMVELSHARDDYGTRSITVVERVKWCFRKNKVQYLLGQLESLKLSLSIMLQILQMGQTMAAARDDPSKTPLRDKALQQEKAEINSMIVVQHWSLVELRKLYELADQEARNEPQSPLLDDPPPSYDTYRALEQGLPVELAHDKNQQISLHVPTEPPNSEDSSQAIVKYQERPIQQLDASFNQALARENRVMNADVPDIVDHLLSEWTRIPETQSHSSPPRNSPRDIRRKSYYESDTEDTSDSEFEGSLTGGRYLEAPPRRSHKGKVQFRARVESDPEDAVREKPRERGPSKHVLQSGDSDTSSDSDSGPPPSRTRPLPRRGSDASSHHSDTYDRLRRPYMSGGLSHVPEDTSGSRNPSRGIPPSPMPVPIRPMATPNQQWPPTPQGTPSNPGFRAPSFSGPYPGSPRIQTNGPYAPPLVNGHYPPPTGYMPGPSPQPQAGTYFPPRMQMPGPPPMPPQQQQQRPPRHHRHHRHEDKMAREREKAQKAEESSKNLKRGLFGGAALAGVLDLLQGLDGI</sequence>
<keyword evidence="3" id="KW-1185">Reference proteome</keyword>
<evidence type="ECO:0000313" key="2">
    <source>
        <dbReference type="EMBL" id="KAK0515075.1"/>
    </source>
</evidence>
<feature type="compositionally biased region" description="Pro residues" evidence="1">
    <location>
        <begin position="468"/>
        <end position="478"/>
    </location>
</feature>
<feature type="compositionally biased region" description="Low complexity" evidence="1">
    <location>
        <begin position="404"/>
        <end position="415"/>
    </location>
</feature>
<feature type="compositionally biased region" description="Basic and acidic residues" evidence="1">
    <location>
        <begin position="330"/>
        <end position="340"/>
    </location>
</feature>
<feature type="compositionally biased region" description="Polar residues" evidence="1">
    <location>
        <begin position="318"/>
        <end position="327"/>
    </location>
</feature>
<dbReference type="InterPro" id="IPR039327">
    <property type="entry name" value="CON7-like"/>
</dbReference>
<accession>A0AA39R769</accession>
<feature type="compositionally biased region" description="Basic and acidic residues" evidence="1">
    <location>
        <begin position="428"/>
        <end position="444"/>
    </location>
</feature>
<comment type="caution">
    <text evidence="2">The sequence shown here is derived from an EMBL/GenBank/DDBJ whole genome shotgun (WGS) entry which is preliminary data.</text>
</comment>
<dbReference type="Proteomes" id="UP001166286">
    <property type="component" value="Unassembled WGS sequence"/>
</dbReference>
<feature type="compositionally biased region" description="Basic and acidic residues" evidence="1">
    <location>
        <begin position="378"/>
        <end position="397"/>
    </location>
</feature>
<evidence type="ECO:0000313" key="3">
    <source>
        <dbReference type="Proteomes" id="UP001166286"/>
    </source>
</evidence>
<dbReference type="AlphaFoldDB" id="A0AA39R769"/>
<feature type="compositionally biased region" description="Acidic residues" evidence="1">
    <location>
        <begin position="342"/>
        <end position="352"/>
    </location>
</feature>
<gene>
    <name evidence="2" type="ORF">JMJ35_002454</name>
</gene>
<dbReference type="GO" id="GO:0006355">
    <property type="term" value="P:regulation of DNA-templated transcription"/>
    <property type="evidence" value="ECO:0007669"/>
    <property type="project" value="InterPro"/>
</dbReference>
<feature type="region of interest" description="Disordered" evidence="1">
    <location>
        <begin position="318"/>
        <end position="608"/>
    </location>
</feature>
<feature type="compositionally biased region" description="Basic residues" evidence="1">
    <location>
        <begin position="572"/>
        <end position="581"/>
    </location>
</feature>
<feature type="compositionally biased region" description="Pro residues" evidence="1">
    <location>
        <begin position="531"/>
        <end position="544"/>
    </location>
</feature>
<name>A0AA39R769_9LECA</name>
<protein>
    <submittedName>
        <fullName evidence="2">Uncharacterized protein</fullName>
    </submittedName>
</protein>
<feature type="compositionally biased region" description="Basic and acidic residues" evidence="1">
    <location>
        <begin position="582"/>
        <end position="600"/>
    </location>
</feature>
<dbReference type="EMBL" id="JAFEKC020000004">
    <property type="protein sequence ID" value="KAK0515075.1"/>
    <property type="molecule type" value="Genomic_DNA"/>
</dbReference>